<protein>
    <recommendedName>
        <fullName evidence="4">DNA helicase UvrD</fullName>
    </recommendedName>
</protein>
<dbReference type="CDD" id="cd19067">
    <property type="entry name" value="PfuEndoQ-like"/>
    <property type="match status" value="1"/>
</dbReference>
<dbReference type="Pfam" id="PF13263">
    <property type="entry name" value="PHP_C"/>
    <property type="match status" value="1"/>
</dbReference>
<evidence type="ECO:0008006" key="4">
    <source>
        <dbReference type="Google" id="ProtNLM"/>
    </source>
</evidence>
<proteinExistence type="predicted"/>
<sequence length="492" mass="54244">MKFVADLHLHSKYSRAVSQQMVLSKMAEWASFKGINVLGTGDFTHPFWFEQLKNELEEAGNGMYRLKAIGDKSVVSGQLSDVQQEVYFLLSCEVSSIYSQGGKGRRIHNLFFFPSMSAVEKFNNELLKRGANLRSDGRPIVGISSRDLVEIALGCDEHVLIIPAHIWTPWFSVFGSFSGFDSIEECFGDLAGNIYGIETGLSSDPAMNWRIGDLEGKTILSSSDAHSLAKMGREATVFEADEISYDSIYGAITRGPVSSFPPASAQSSFTSQPSQSSKPEALRAVGSPSRTATPRIAFTIEFHPEEGKYHFTGHRDCNYSQGSEISKTKGTTCPVCSRPLTVGVMDRVEELAKNQVSSIKYQVSANGVRWVYPDGSGRPPYVSLVPLSEILAEALSLGADTKKVMDTYMLLVSQLGSEFNVLLKSDLKDIERFTSQKVAEGIEKVRNGNIVVEPGYDGKFGVVKIWQNSQELEEKKQAKDDNQEESQLNLFA</sequence>
<reference evidence="2 3" key="1">
    <citation type="journal article" date="2016" name="Nat. Commun.">
        <title>Thousands of microbial genomes shed light on interconnected biogeochemical processes in an aquifer system.</title>
        <authorList>
            <person name="Anantharaman K."/>
            <person name="Brown C.T."/>
            <person name="Hug L.A."/>
            <person name="Sharon I."/>
            <person name="Castelle C.J."/>
            <person name="Probst A.J."/>
            <person name="Thomas B.C."/>
            <person name="Singh A."/>
            <person name="Wilkins M.J."/>
            <person name="Karaoz U."/>
            <person name="Brodie E.L."/>
            <person name="Williams K.H."/>
            <person name="Hubbard S.S."/>
            <person name="Banfield J.F."/>
        </authorList>
    </citation>
    <scope>NUCLEOTIDE SEQUENCE [LARGE SCALE GENOMIC DNA]</scope>
</reference>
<feature type="region of interest" description="Disordered" evidence="1">
    <location>
        <begin position="262"/>
        <end position="290"/>
    </location>
</feature>
<dbReference type="EMBL" id="MFBH01000051">
    <property type="protein sequence ID" value="OGD98225.1"/>
    <property type="molecule type" value="Genomic_DNA"/>
</dbReference>
<evidence type="ECO:0000313" key="2">
    <source>
        <dbReference type="EMBL" id="OGD98225.1"/>
    </source>
</evidence>
<comment type="caution">
    <text evidence="2">The sequence shown here is derived from an EMBL/GenBank/DDBJ whole genome shotgun (WGS) entry which is preliminary data.</text>
</comment>
<evidence type="ECO:0000256" key="1">
    <source>
        <dbReference type="SAM" id="MobiDB-lite"/>
    </source>
</evidence>
<evidence type="ECO:0000313" key="3">
    <source>
        <dbReference type="Proteomes" id="UP000178393"/>
    </source>
</evidence>
<organism evidence="2 3">
    <name type="scientific">Candidatus Curtissbacteria bacterium RIFCSPHIGHO2_12_41_11</name>
    <dbReference type="NCBI Taxonomy" id="1797718"/>
    <lineage>
        <taxon>Bacteria</taxon>
        <taxon>Candidatus Curtissiibacteriota</taxon>
    </lineage>
</organism>
<feature type="compositionally biased region" description="Low complexity" evidence="1">
    <location>
        <begin position="262"/>
        <end position="277"/>
    </location>
</feature>
<dbReference type="SUPFAM" id="SSF89550">
    <property type="entry name" value="PHP domain-like"/>
    <property type="match status" value="1"/>
</dbReference>
<dbReference type="PANTHER" id="PTHR40084">
    <property type="entry name" value="PHOSPHOHYDROLASE, PHP FAMILY"/>
    <property type="match status" value="1"/>
</dbReference>
<name>A0A1F5H2E8_9BACT</name>
<accession>A0A1F5H2E8</accession>
<dbReference type="InterPro" id="IPR016195">
    <property type="entry name" value="Pol/histidinol_Pase-like"/>
</dbReference>
<feature type="region of interest" description="Disordered" evidence="1">
    <location>
        <begin position="473"/>
        <end position="492"/>
    </location>
</feature>
<dbReference type="Proteomes" id="UP000178393">
    <property type="component" value="Unassembled WGS sequence"/>
</dbReference>
<dbReference type="Gene3D" id="3.20.20.140">
    <property type="entry name" value="Metal-dependent hydrolases"/>
    <property type="match status" value="1"/>
</dbReference>
<dbReference type="PANTHER" id="PTHR40084:SF1">
    <property type="entry name" value="PHOSPHOTRANSFERASE"/>
    <property type="match status" value="1"/>
</dbReference>
<dbReference type="AlphaFoldDB" id="A0A1F5H2E8"/>
<gene>
    <name evidence="2" type="ORF">A2W45_03150</name>
</gene>